<dbReference type="EMBL" id="JAFHKR010000039">
    <property type="protein sequence ID" value="MBN3554868.1"/>
    <property type="molecule type" value="Genomic_DNA"/>
</dbReference>
<evidence type="ECO:0000313" key="1">
    <source>
        <dbReference type="EMBL" id="MBN3554868.1"/>
    </source>
</evidence>
<protein>
    <recommendedName>
        <fullName evidence="3">Alkyl hydroperoxide reductase subunit C/ Thiol specific antioxidant domain-containing protein</fullName>
    </recommendedName>
</protein>
<dbReference type="Proteomes" id="UP001296923">
    <property type="component" value="Unassembled WGS sequence"/>
</dbReference>
<organism evidence="1 2">
    <name type="scientific">Fictibacillus nanhaiensis</name>
    <dbReference type="NCBI Taxonomy" id="742169"/>
    <lineage>
        <taxon>Bacteria</taxon>
        <taxon>Bacillati</taxon>
        <taxon>Bacillota</taxon>
        <taxon>Bacilli</taxon>
        <taxon>Bacillales</taxon>
        <taxon>Fictibacillaceae</taxon>
        <taxon>Fictibacillus</taxon>
    </lineage>
</organism>
<sequence>MKLKIGCKYLCGKLRYGRASVFPPSRDATWISDPEFKLIDHLNMKGDSVAKRGYALIDNKGKVIVTKVNDHWGEEVDQTSKQIHEEYRKLEK</sequence>
<name>A0ABS2ZRI6_9BACL</name>
<evidence type="ECO:0000313" key="2">
    <source>
        <dbReference type="Proteomes" id="UP001296923"/>
    </source>
</evidence>
<dbReference type="RefSeq" id="WP_205725847.1">
    <property type="nucleotide sequence ID" value="NZ_JAFHKR010000039.1"/>
</dbReference>
<gene>
    <name evidence="1" type="ORF">JYA63_11365</name>
</gene>
<keyword evidence="2" id="KW-1185">Reference proteome</keyword>
<comment type="caution">
    <text evidence="1">The sequence shown here is derived from an EMBL/GenBank/DDBJ whole genome shotgun (WGS) entry which is preliminary data.</text>
</comment>
<reference evidence="1 2" key="1">
    <citation type="submission" date="2021-01" db="EMBL/GenBank/DDBJ databases">
        <title>Genome Sequencing of Type Strains.</title>
        <authorList>
            <person name="Lemaire J.F."/>
            <person name="Inderbitzin P."/>
            <person name="Collins S.B."/>
            <person name="Wespe N."/>
            <person name="Knight-Connoni V."/>
        </authorList>
    </citation>
    <scope>NUCLEOTIDE SEQUENCE [LARGE SCALE GENOMIC DNA]</scope>
    <source>
        <strain evidence="1 2">DSM 23009</strain>
    </source>
</reference>
<accession>A0ABS2ZRI6</accession>
<proteinExistence type="predicted"/>
<evidence type="ECO:0008006" key="3">
    <source>
        <dbReference type="Google" id="ProtNLM"/>
    </source>
</evidence>